<organism evidence="10 11">
    <name type="scientific">Cloeon dipterum</name>
    <dbReference type="NCBI Taxonomy" id="197152"/>
    <lineage>
        <taxon>Eukaryota</taxon>
        <taxon>Metazoa</taxon>
        <taxon>Ecdysozoa</taxon>
        <taxon>Arthropoda</taxon>
        <taxon>Hexapoda</taxon>
        <taxon>Insecta</taxon>
        <taxon>Pterygota</taxon>
        <taxon>Palaeoptera</taxon>
        <taxon>Ephemeroptera</taxon>
        <taxon>Pisciforma</taxon>
        <taxon>Baetidae</taxon>
        <taxon>Cloeon</taxon>
    </lineage>
</organism>
<feature type="coiled-coil region" evidence="7">
    <location>
        <begin position="455"/>
        <end position="532"/>
    </location>
</feature>
<keyword evidence="5 7" id="KW-0175">Coiled coil</keyword>
<evidence type="ECO:0000256" key="3">
    <source>
        <dbReference type="ARBA" id="ARBA00022692"/>
    </source>
</evidence>
<sequence>MDTLQVASTHSSSKSSSRSASPSRPLLSPVQPQHSSSSVSPSISPSPTVLAVSPSLNKPFVRPNQPHTTVQKHSIDSKMHAASTPSSKDAGHKSASQTPQTGPPRRDTASNIIYSTPSARTVALHATSVGSQEAIGLGDDEVDSQLTPVAGAANGSAEILGTGGSDEISATPDLQKAKNAITRLTDKIMRIKDQITEEQNTRDDNVNEYLRLSMSADKQQLNRIKGMFEKKNQKSAQVIAVLQRKLEGYNRKLRDTENMVAMASQAGSSRGSDSSSSHHHHRQPREVLRDMGQGLKNVGGNIRDGITGFSGTVMSKPREFAHLIKNKFGSADNINSIGKSAFYTGIDESGGSEEDQNSQQSQRIHHGSATLPPNASSHQHSSGSAGARFPHGSEEGASECSSATSESLPPPPHQNASNVGDAGPTPQQTHHVTSPRHQHSESAGSIDIGRILEEVHALRDELGTLRADFDALKSNVLAEQQFTSQSLLDERFRVERLEEQLNDLTELHQTEVENLKTQVADSEEKVQYQSEERLRDIHEILEACQTKISKMEHQQHQHQQYVTLEGINNSNARAVVVKLINVVLTVLQVVLLLVATTAGIVMPFLKTRLRVLSTVLLIGGVVFVIKQWPEVRDVGDHIMRHIKQAVTGK</sequence>
<comment type="similarity">
    <text evidence="2">Belongs to the TEX28 family.</text>
</comment>
<evidence type="ECO:0000256" key="7">
    <source>
        <dbReference type="SAM" id="Coils"/>
    </source>
</evidence>
<keyword evidence="3 9" id="KW-0812">Transmembrane</keyword>
<feature type="compositionally biased region" description="Low complexity" evidence="8">
    <location>
        <begin position="375"/>
        <end position="387"/>
    </location>
</feature>
<evidence type="ECO:0008006" key="12">
    <source>
        <dbReference type="Google" id="ProtNLM"/>
    </source>
</evidence>
<evidence type="ECO:0000256" key="1">
    <source>
        <dbReference type="ARBA" id="ARBA00004370"/>
    </source>
</evidence>
<dbReference type="InterPro" id="IPR019394">
    <property type="entry name" value="TEX28/TMCC"/>
</dbReference>
<comment type="subcellular location">
    <subcellularLocation>
        <location evidence="1">Membrane</location>
    </subcellularLocation>
</comment>
<feature type="coiled-coil region" evidence="7">
    <location>
        <begin position="174"/>
        <end position="201"/>
    </location>
</feature>
<evidence type="ECO:0000256" key="8">
    <source>
        <dbReference type="SAM" id="MobiDB-lite"/>
    </source>
</evidence>
<keyword evidence="4 9" id="KW-1133">Transmembrane helix</keyword>
<keyword evidence="11" id="KW-1185">Reference proteome</keyword>
<evidence type="ECO:0000256" key="6">
    <source>
        <dbReference type="ARBA" id="ARBA00023136"/>
    </source>
</evidence>
<gene>
    <name evidence="10" type="ORF">CLODIP_2_CD14331</name>
</gene>
<feature type="transmembrane region" description="Helical" evidence="9">
    <location>
        <begin position="609"/>
        <end position="628"/>
    </location>
</feature>
<feature type="region of interest" description="Disordered" evidence="8">
    <location>
        <begin position="345"/>
        <end position="446"/>
    </location>
</feature>
<dbReference type="Proteomes" id="UP000494165">
    <property type="component" value="Unassembled WGS sequence"/>
</dbReference>
<name>A0A8S1BUA4_9INSE</name>
<dbReference type="GO" id="GO:0012505">
    <property type="term" value="C:endomembrane system"/>
    <property type="evidence" value="ECO:0007669"/>
    <property type="project" value="TreeGrafter"/>
</dbReference>
<evidence type="ECO:0000256" key="5">
    <source>
        <dbReference type="ARBA" id="ARBA00023054"/>
    </source>
</evidence>
<feature type="transmembrane region" description="Helical" evidence="9">
    <location>
        <begin position="579"/>
        <end position="602"/>
    </location>
</feature>
<feature type="region of interest" description="Disordered" evidence="8">
    <location>
        <begin position="1"/>
        <end position="111"/>
    </location>
</feature>
<keyword evidence="6 9" id="KW-0472">Membrane</keyword>
<evidence type="ECO:0000256" key="9">
    <source>
        <dbReference type="SAM" id="Phobius"/>
    </source>
</evidence>
<dbReference type="PANTHER" id="PTHR17613:SF14">
    <property type="entry name" value="DEMENTIN, ISOFORM H"/>
    <property type="match status" value="1"/>
</dbReference>
<dbReference type="EMBL" id="CADEPI010000009">
    <property type="protein sequence ID" value="CAB3362528.1"/>
    <property type="molecule type" value="Genomic_DNA"/>
</dbReference>
<evidence type="ECO:0000256" key="2">
    <source>
        <dbReference type="ARBA" id="ARBA00008108"/>
    </source>
</evidence>
<feature type="compositionally biased region" description="Low complexity" evidence="8">
    <location>
        <begin position="7"/>
        <end position="47"/>
    </location>
</feature>
<evidence type="ECO:0000256" key="4">
    <source>
        <dbReference type="ARBA" id="ARBA00022989"/>
    </source>
</evidence>
<accession>A0A8S1BUA4</accession>
<dbReference type="PANTHER" id="PTHR17613">
    <property type="entry name" value="CEREBRAL PROTEIN-11-RELATED"/>
    <property type="match status" value="1"/>
</dbReference>
<feature type="compositionally biased region" description="Low complexity" evidence="8">
    <location>
        <begin position="263"/>
        <end position="275"/>
    </location>
</feature>
<feature type="compositionally biased region" description="Low complexity" evidence="8">
    <location>
        <begin position="398"/>
        <end position="407"/>
    </location>
</feature>
<protein>
    <recommendedName>
        <fullName evidence="12">Transmembrane and coiled-coil domains protein 2</fullName>
    </recommendedName>
</protein>
<dbReference type="OrthoDB" id="1323at2759"/>
<evidence type="ECO:0000313" key="10">
    <source>
        <dbReference type="EMBL" id="CAB3362528.1"/>
    </source>
</evidence>
<feature type="region of interest" description="Disordered" evidence="8">
    <location>
        <begin position="263"/>
        <end position="287"/>
    </location>
</feature>
<proteinExistence type="inferred from homology"/>
<dbReference type="Pfam" id="PF10267">
    <property type="entry name" value="Tmemb_cc2"/>
    <property type="match status" value="1"/>
</dbReference>
<reference evidence="10 11" key="1">
    <citation type="submission" date="2020-04" db="EMBL/GenBank/DDBJ databases">
        <authorList>
            <person name="Alioto T."/>
            <person name="Alioto T."/>
            <person name="Gomez Garrido J."/>
        </authorList>
    </citation>
    <scope>NUCLEOTIDE SEQUENCE [LARGE SCALE GENOMIC DNA]</scope>
</reference>
<dbReference type="GO" id="GO:0016020">
    <property type="term" value="C:membrane"/>
    <property type="evidence" value="ECO:0007669"/>
    <property type="project" value="UniProtKB-SubCell"/>
</dbReference>
<evidence type="ECO:0000313" key="11">
    <source>
        <dbReference type="Proteomes" id="UP000494165"/>
    </source>
</evidence>
<dbReference type="AlphaFoldDB" id="A0A8S1BUA4"/>
<comment type="caution">
    <text evidence="10">The sequence shown here is derived from an EMBL/GenBank/DDBJ whole genome shotgun (WGS) entry which is preliminary data.</text>
</comment>